<dbReference type="CDD" id="cd00088">
    <property type="entry name" value="HPT"/>
    <property type="match status" value="1"/>
</dbReference>
<dbReference type="InterPro" id="IPR036890">
    <property type="entry name" value="HATPase_C_sf"/>
</dbReference>
<dbReference type="PROSITE" id="PS50851">
    <property type="entry name" value="CHEW"/>
    <property type="match status" value="1"/>
</dbReference>
<dbReference type="SUPFAM" id="SSF47384">
    <property type="entry name" value="Homodimeric domain of signal transducing histidine kinase"/>
    <property type="match status" value="1"/>
</dbReference>
<gene>
    <name evidence="16" type="ORF">ORQ98_13200</name>
</gene>
<feature type="domain" description="Histidine kinase" evidence="13">
    <location>
        <begin position="361"/>
        <end position="573"/>
    </location>
</feature>
<sequence length="719" mass="80066">MTIDVEQFHQVFFEECIENLDILEQGLLTFGNAAVDDEIVNHIFRAAHSIKGGAATFNFIDIAEITHELEFILDQVREGSRRLLSKDLTHMLTAVDAVHKIVEMRKGGNKTPLANQQVVITLLRCIANSESQDITEKQTDIQKINNPSELLDPTSHHDEVKQTLQINRNNAEQPVVNEWEVIFIPSRHIFLTGNDPIRFIRELTELAELTVQTNIKQLPDWEFIEPEDCFLSWYIKLTGAITKSTILEVFEWIADECQLTITPLKKEEAIQQEEVIQQEEPDTSSQSFVEISPAELNKKSSQTQELASVKQEQAPAINIGNQSIRVNVEKIDHLFDLVGELVITQSMLSDLGSRLSLDNLDSIERLQSGLAQLLQNTKELQESVMQIRMVPISFIFNRFPRIVHDLANQLGKKVDLKIEGEGTELDKNVMEQLVDPLVHLVRNALDHGIEETESRLQAKKPVTGVIKLSAYHRGGIIVIEIFDDGVGLNRQAILSKAQTKGLIKSSEHLSDAQIFDLVFEPGFSTAKTVTGVSGRGVGMDVVRKNIYSLGGHITVESEQGNFSRFQIILPLTLAILDGQLVKVGSETYVIPLNTIVESLQMVPDAIQQISGALEVYRLRRENIPIIRLYELLNITPVNTSLTSALLVVVEADGNKFGLLVDDLLAQQQVVIKSLEANYDKVPGISGGTILGDGTVALILDISGLVRLITDELFVKPCAA</sequence>
<dbReference type="InterPro" id="IPR002545">
    <property type="entry name" value="CheW-lke_dom"/>
</dbReference>
<evidence type="ECO:0000256" key="7">
    <source>
        <dbReference type="ARBA" id="ARBA00022741"/>
    </source>
</evidence>
<dbReference type="InterPro" id="IPR036641">
    <property type="entry name" value="HPT_dom_sf"/>
</dbReference>
<keyword evidence="4" id="KW-0145">Chemotaxis</keyword>
<dbReference type="SUPFAM" id="SSF47226">
    <property type="entry name" value="Histidine-containing phosphotransfer domain, HPT domain"/>
    <property type="match status" value="1"/>
</dbReference>
<dbReference type="InterPro" id="IPR004105">
    <property type="entry name" value="CheA-like_dim"/>
</dbReference>
<evidence type="ECO:0000256" key="1">
    <source>
        <dbReference type="ARBA" id="ARBA00000085"/>
    </source>
</evidence>
<dbReference type="InterPro" id="IPR004358">
    <property type="entry name" value="Sig_transdc_His_kin-like_C"/>
</dbReference>
<keyword evidence="10" id="KW-0902">Two-component regulatory system</keyword>
<keyword evidence="6" id="KW-0808">Transferase</keyword>
<comment type="catalytic activity">
    <reaction evidence="1">
        <text>ATP + protein L-histidine = ADP + protein N-phospho-L-histidine.</text>
        <dbReference type="EC" id="2.7.13.3"/>
    </reaction>
</comment>
<dbReference type="InterPro" id="IPR036061">
    <property type="entry name" value="CheW-like_dom_sf"/>
</dbReference>
<dbReference type="Pfam" id="PF02895">
    <property type="entry name" value="H-kinase_dim"/>
    <property type="match status" value="1"/>
</dbReference>
<dbReference type="InterPro" id="IPR003594">
    <property type="entry name" value="HATPase_dom"/>
</dbReference>
<accession>A0ABT5U975</accession>
<dbReference type="Proteomes" id="UP001528823">
    <property type="component" value="Unassembled WGS sequence"/>
</dbReference>
<feature type="domain" description="HPt" evidence="15">
    <location>
        <begin position="1"/>
        <end position="105"/>
    </location>
</feature>
<keyword evidence="9" id="KW-0067">ATP-binding</keyword>
<comment type="function">
    <text evidence="11">Involved in the transmission of sensory signals from the chemoreceptors to the flagellar motors. CheA is autophosphorylated; it can transfer its phosphate group to either CheB or CheY.</text>
</comment>
<dbReference type="Gene3D" id="2.30.30.40">
    <property type="entry name" value="SH3 Domains"/>
    <property type="match status" value="1"/>
</dbReference>
<dbReference type="InterPro" id="IPR008207">
    <property type="entry name" value="Sig_transdc_His_kin_Hpt_dom"/>
</dbReference>
<evidence type="ECO:0000256" key="12">
    <source>
        <dbReference type="PROSITE-ProRule" id="PRU00110"/>
    </source>
</evidence>
<feature type="domain" description="CheW-like" evidence="14">
    <location>
        <begin position="575"/>
        <end position="710"/>
    </location>
</feature>
<evidence type="ECO:0000256" key="9">
    <source>
        <dbReference type="ARBA" id="ARBA00022840"/>
    </source>
</evidence>
<protein>
    <recommendedName>
        <fullName evidence="3">Chemotaxis protein CheA</fullName>
        <ecNumber evidence="2">2.7.13.3</ecNumber>
    </recommendedName>
</protein>
<dbReference type="InterPro" id="IPR051315">
    <property type="entry name" value="Bact_Chemotaxis_CheA"/>
</dbReference>
<evidence type="ECO:0000256" key="2">
    <source>
        <dbReference type="ARBA" id="ARBA00012438"/>
    </source>
</evidence>
<evidence type="ECO:0000259" key="13">
    <source>
        <dbReference type="PROSITE" id="PS50109"/>
    </source>
</evidence>
<evidence type="ECO:0000256" key="8">
    <source>
        <dbReference type="ARBA" id="ARBA00022777"/>
    </source>
</evidence>
<dbReference type="SMART" id="SM00260">
    <property type="entry name" value="CheW"/>
    <property type="match status" value="1"/>
</dbReference>
<dbReference type="SMART" id="SM00387">
    <property type="entry name" value="HATPase_c"/>
    <property type="match status" value="1"/>
</dbReference>
<keyword evidence="8" id="KW-0418">Kinase</keyword>
<reference evidence="16 17" key="1">
    <citation type="submission" date="2022-11" db="EMBL/GenBank/DDBJ databases">
        <title>Spartinivicinus poritis sp. nov., isolated from scleractinian coral Porites lutea.</title>
        <authorList>
            <person name="Zhang G."/>
            <person name="Cai L."/>
            <person name="Wei Q."/>
        </authorList>
    </citation>
    <scope>NUCLEOTIDE SEQUENCE [LARGE SCALE GENOMIC DNA]</scope>
    <source>
        <strain evidence="16 17">A2-2</strain>
    </source>
</reference>
<dbReference type="CDD" id="cd16916">
    <property type="entry name" value="HATPase_CheA-like"/>
    <property type="match status" value="1"/>
</dbReference>
<dbReference type="Pfam" id="PF01584">
    <property type="entry name" value="CheW"/>
    <property type="match status" value="1"/>
</dbReference>
<dbReference type="Gene3D" id="1.20.120.160">
    <property type="entry name" value="HPT domain"/>
    <property type="match status" value="1"/>
</dbReference>
<dbReference type="PROSITE" id="PS50894">
    <property type="entry name" value="HPT"/>
    <property type="match status" value="1"/>
</dbReference>
<keyword evidence="5 12" id="KW-0597">Phosphoprotein</keyword>
<dbReference type="Pfam" id="PF01627">
    <property type="entry name" value="Hpt"/>
    <property type="match status" value="1"/>
</dbReference>
<dbReference type="SMART" id="SM01231">
    <property type="entry name" value="H-kinase_dim"/>
    <property type="match status" value="1"/>
</dbReference>
<evidence type="ECO:0000256" key="10">
    <source>
        <dbReference type="ARBA" id="ARBA00023012"/>
    </source>
</evidence>
<dbReference type="PRINTS" id="PR00344">
    <property type="entry name" value="BCTRLSENSOR"/>
</dbReference>
<dbReference type="InterPro" id="IPR037006">
    <property type="entry name" value="CheA-like_homodim_sf"/>
</dbReference>
<dbReference type="CDD" id="cd00731">
    <property type="entry name" value="CheA_reg"/>
    <property type="match status" value="1"/>
</dbReference>
<dbReference type="SUPFAM" id="SSF55874">
    <property type="entry name" value="ATPase domain of HSP90 chaperone/DNA topoisomerase II/histidine kinase"/>
    <property type="match status" value="1"/>
</dbReference>
<dbReference type="EMBL" id="JAPMOU010000015">
    <property type="protein sequence ID" value="MDE1462926.1"/>
    <property type="molecule type" value="Genomic_DNA"/>
</dbReference>
<evidence type="ECO:0000313" key="16">
    <source>
        <dbReference type="EMBL" id="MDE1462926.1"/>
    </source>
</evidence>
<dbReference type="PROSITE" id="PS50109">
    <property type="entry name" value="HIS_KIN"/>
    <property type="match status" value="1"/>
</dbReference>
<keyword evidence="17" id="KW-1185">Reference proteome</keyword>
<dbReference type="InterPro" id="IPR036097">
    <property type="entry name" value="HisK_dim/P_sf"/>
</dbReference>
<keyword evidence="7" id="KW-0547">Nucleotide-binding</keyword>
<name>A0ABT5U975_9GAMM</name>
<evidence type="ECO:0000256" key="3">
    <source>
        <dbReference type="ARBA" id="ARBA00021495"/>
    </source>
</evidence>
<organism evidence="16 17">
    <name type="scientific">Spartinivicinus poritis</name>
    <dbReference type="NCBI Taxonomy" id="2994640"/>
    <lineage>
        <taxon>Bacteria</taxon>
        <taxon>Pseudomonadati</taxon>
        <taxon>Pseudomonadota</taxon>
        <taxon>Gammaproteobacteria</taxon>
        <taxon>Oceanospirillales</taxon>
        <taxon>Zooshikellaceae</taxon>
        <taxon>Spartinivicinus</taxon>
    </lineage>
</organism>
<comment type="caution">
    <text evidence="16">The sequence shown here is derived from an EMBL/GenBank/DDBJ whole genome shotgun (WGS) entry which is preliminary data.</text>
</comment>
<proteinExistence type="predicted"/>
<dbReference type="EC" id="2.7.13.3" evidence="2"/>
<evidence type="ECO:0000256" key="4">
    <source>
        <dbReference type="ARBA" id="ARBA00022500"/>
    </source>
</evidence>
<dbReference type="SUPFAM" id="SSF50341">
    <property type="entry name" value="CheW-like"/>
    <property type="match status" value="1"/>
</dbReference>
<evidence type="ECO:0000259" key="15">
    <source>
        <dbReference type="PROSITE" id="PS50894"/>
    </source>
</evidence>
<dbReference type="PANTHER" id="PTHR43395:SF10">
    <property type="entry name" value="CHEMOTAXIS PROTEIN CHEA"/>
    <property type="match status" value="1"/>
</dbReference>
<dbReference type="Pfam" id="PF02518">
    <property type="entry name" value="HATPase_c"/>
    <property type="match status" value="1"/>
</dbReference>
<dbReference type="Gene3D" id="1.10.287.560">
    <property type="entry name" value="Histidine kinase CheA-like, homodimeric domain"/>
    <property type="match status" value="1"/>
</dbReference>
<feature type="modified residue" description="Phosphohistidine" evidence="12">
    <location>
        <position position="48"/>
    </location>
</feature>
<dbReference type="InterPro" id="IPR005467">
    <property type="entry name" value="His_kinase_dom"/>
</dbReference>
<dbReference type="RefSeq" id="WP_274689276.1">
    <property type="nucleotide sequence ID" value="NZ_JAPMOU010000015.1"/>
</dbReference>
<dbReference type="Gene3D" id="3.30.565.10">
    <property type="entry name" value="Histidine kinase-like ATPase, C-terminal domain"/>
    <property type="match status" value="1"/>
</dbReference>
<dbReference type="PANTHER" id="PTHR43395">
    <property type="entry name" value="SENSOR HISTIDINE KINASE CHEA"/>
    <property type="match status" value="1"/>
</dbReference>
<evidence type="ECO:0000259" key="14">
    <source>
        <dbReference type="PROSITE" id="PS50851"/>
    </source>
</evidence>
<evidence type="ECO:0000313" key="17">
    <source>
        <dbReference type="Proteomes" id="UP001528823"/>
    </source>
</evidence>
<evidence type="ECO:0000256" key="5">
    <source>
        <dbReference type="ARBA" id="ARBA00022553"/>
    </source>
</evidence>
<evidence type="ECO:0000256" key="11">
    <source>
        <dbReference type="ARBA" id="ARBA00035100"/>
    </source>
</evidence>
<dbReference type="SMART" id="SM00073">
    <property type="entry name" value="HPT"/>
    <property type="match status" value="1"/>
</dbReference>
<evidence type="ECO:0000256" key="6">
    <source>
        <dbReference type="ARBA" id="ARBA00022679"/>
    </source>
</evidence>